<gene>
    <name evidence="1" type="ORF">GCM10009760_10880</name>
</gene>
<sequence>MSCGTPTPSAGHRIVLPVRRPTQDTLDAKAVTFVCDPNDGHYQGTGAAKSYLFAPTVKAQLALGADQFKTVILGDLWTHIGDCLAGGSTVQPPLSCSAYPAYDITLDASGKINAIKEIWHS</sequence>
<keyword evidence="2" id="KW-1185">Reference proteome</keyword>
<organism evidence="1 2">
    <name type="scientific">Kitasatospora kazusensis</name>
    <dbReference type="NCBI Taxonomy" id="407974"/>
    <lineage>
        <taxon>Bacteria</taxon>
        <taxon>Bacillati</taxon>
        <taxon>Actinomycetota</taxon>
        <taxon>Actinomycetes</taxon>
        <taxon>Kitasatosporales</taxon>
        <taxon>Streptomycetaceae</taxon>
        <taxon>Kitasatospora</taxon>
    </lineage>
</organism>
<comment type="caution">
    <text evidence="1">The sequence shown here is derived from an EMBL/GenBank/DDBJ whole genome shotgun (WGS) entry which is preliminary data.</text>
</comment>
<name>A0ABN2YYJ1_9ACTN</name>
<evidence type="ECO:0000313" key="1">
    <source>
        <dbReference type="EMBL" id="GAA2134041.1"/>
    </source>
</evidence>
<reference evidence="1 2" key="1">
    <citation type="journal article" date="2019" name="Int. J. Syst. Evol. Microbiol.">
        <title>The Global Catalogue of Microorganisms (GCM) 10K type strain sequencing project: providing services to taxonomists for standard genome sequencing and annotation.</title>
        <authorList>
            <consortium name="The Broad Institute Genomics Platform"/>
            <consortium name="The Broad Institute Genome Sequencing Center for Infectious Disease"/>
            <person name="Wu L."/>
            <person name="Ma J."/>
        </authorList>
    </citation>
    <scope>NUCLEOTIDE SEQUENCE [LARGE SCALE GENOMIC DNA]</scope>
    <source>
        <strain evidence="1 2">JCM 14560</strain>
    </source>
</reference>
<dbReference type="EMBL" id="BAAANT010000004">
    <property type="protein sequence ID" value="GAA2134041.1"/>
    <property type="molecule type" value="Genomic_DNA"/>
</dbReference>
<proteinExistence type="predicted"/>
<dbReference type="Proteomes" id="UP001422759">
    <property type="component" value="Unassembled WGS sequence"/>
</dbReference>
<protein>
    <submittedName>
        <fullName evidence="1">Uncharacterized protein</fullName>
    </submittedName>
</protein>
<accession>A0ABN2YYJ1</accession>
<evidence type="ECO:0000313" key="2">
    <source>
        <dbReference type="Proteomes" id="UP001422759"/>
    </source>
</evidence>